<feature type="region of interest" description="Disordered" evidence="1">
    <location>
        <begin position="434"/>
        <end position="524"/>
    </location>
</feature>
<dbReference type="OrthoDB" id="2563191at2759"/>
<feature type="compositionally biased region" description="Basic and acidic residues" evidence="1">
    <location>
        <begin position="271"/>
        <end position="283"/>
    </location>
</feature>
<keyword evidence="3" id="KW-1185">Reference proteome</keyword>
<accession>A0A9P7DYR5</accession>
<feature type="region of interest" description="Disordered" evidence="1">
    <location>
        <begin position="776"/>
        <end position="813"/>
    </location>
</feature>
<feature type="compositionally biased region" description="Low complexity" evidence="1">
    <location>
        <begin position="368"/>
        <end position="388"/>
    </location>
</feature>
<gene>
    <name evidence="2" type="ORF">HD556DRAFT_1260254</name>
</gene>
<dbReference type="EMBL" id="JABBWE010000002">
    <property type="protein sequence ID" value="KAG1806419.1"/>
    <property type="molecule type" value="Genomic_DNA"/>
</dbReference>
<dbReference type="RefSeq" id="XP_041166890.1">
    <property type="nucleotide sequence ID" value="XM_041299037.1"/>
</dbReference>
<dbReference type="Proteomes" id="UP000719766">
    <property type="component" value="Unassembled WGS sequence"/>
</dbReference>
<dbReference type="AlphaFoldDB" id="A0A9P7DYR5"/>
<comment type="caution">
    <text evidence="2">The sequence shown here is derived from an EMBL/GenBank/DDBJ whole genome shotgun (WGS) entry which is preliminary data.</text>
</comment>
<proteinExistence type="predicted"/>
<name>A0A9P7DYR5_9AGAM</name>
<feature type="compositionally biased region" description="Polar residues" evidence="1">
    <location>
        <begin position="439"/>
        <end position="463"/>
    </location>
</feature>
<feature type="region of interest" description="Disordered" evidence="1">
    <location>
        <begin position="271"/>
        <end position="297"/>
    </location>
</feature>
<evidence type="ECO:0000313" key="2">
    <source>
        <dbReference type="EMBL" id="KAG1806419.1"/>
    </source>
</evidence>
<organism evidence="2 3">
    <name type="scientific">Suillus plorans</name>
    <dbReference type="NCBI Taxonomy" id="116603"/>
    <lineage>
        <taxon>Eukaryota</taxon>
        <taxon>Fungi</taxon>
        <taxon>Dikarya</taxon>
        <taxon>Basidiomycota</taxon>
        <taxon>Agaricomycotina</taxon>
        <taxon>Agaricomycetes</taxon>
        <taxon>Agaricomycetidae</taxon>
        <taxon>Boletales</taxon>
        <taxon>Suillineae</taxon>
        <taxon>Suillaceae</taxon>
        <taxon>Suillus</taxon>
    </lineage>
</organism>
<feature type="region of interest" description="Disordered" evidence="1">
    <location>
        <begin position="595"/>
        <end position="614"/>
    </location>
</feature>
<feature type="compositionally biased region" description="Polar residues" evidence="1">
    <location>
        <begin position="595"/>
        <end position="613"/>
    </location>
</feature>
<sequence>MANVRQDDTTMACKCLNIRIESRQPPPQSTPPDFLKDSVIDSVYTLMYVGQDGLSVAHPQLTMRTRKMGPSLADTNRCIRYTTLTCLLCQTLAYRVQQLVPLDVEGQEGPLLPTYDWVEQDILMSSCGWIEVHAECLDSDAVFRLWSSTTYSPIFNVAVPPSTSTPSTQPSDIASTDVSRSRVLSEPILSNLRPLFPPAPFVPSHPVFAHLSSIATSKSQGLRSSAEEQFAALIRDKVAEIEKAEEDLKRAVESLWKRFLESLGQTEKDWGASDVAKRRDPTRKPNTNNAGGPAVGSPVVTVRDFVPVVSPGRMVSPAPRSVPRVSSLSASLATSAFHHPRALREGNTHSGQASDIPRSPLSPPPYSSHPSSIGSADSRSLSSTASSRELLPLMTGESLIQPFKRSMDEARDTAASFRYFIDMEAEMEIMRGRQRLPATGTTATESWKATEGAQPSNASTSASAPGDEENKLKGAKECRLQKPDHGRNGNESRGKRKVTFDIKPDTLIADGPNPEKNGSSQGRDVQDMMFDLEGESSDRDSSDAAPVLPFKEVPYIPRRRARVRNSTSHVGLPTSLSSLRPTSLPAYASLRAQITKQNSTSRTQAPTSEQLPTESIRHSIEAEAPDPQEQEILKLVAADTPSHRGAWKPNSRAWQLFVSRRGGKNGSAGAFIPEEGEVGVTVSDTDDSDDITSVAVLKTPLGTLYHPPGIPGSLPISIGPLSRKREPLSLASYQPKTSLPDRASAMVPPLPNMVCRHSSSALRKASYAARDRDRCMDPGTLDFISQDDEGDEDNESDDEPSQMDLPDESRGRQRALKILEARSKVPAAGMWRSLA</sequence>
<feature type="compositionally biased region" description="Acidic residues" evidence="1">
    <location>
        <begin position="785"/>
        <end position="801"/>
    </location>
</feature>
<dbReference type="GeneID" id="64592801"/>
<evidence type="ECO:0000256" key="1">
    <source>
        <dbReference type="SAM" id="MobiDB-lite"/>
    </source>
</evidence>
<feature type="compositionally biased region" description="Basic and acidic residues" evidence="1">
    <location>
        <begin position="468"/>
        <end position="504"/>
    </location>
</feature>
<evidence type="ECO:0000313" key="3">
    <source>
        <dbReference type="Proteomes" id="UP000719766"/>
    </source>
</evidence>
<protein>
    <submittedName>
        <fullName evidence="2">Uncharacterized protein</fullName>
    </submittedName>
</protein>
<feature type="region of interest" description="Disordered" evidence="1">
    <location>
        <begin position="338"/>
        <end position="389"/>
    </location>
</feature>
<reference evidence="2" key="1">
    <citation type="journal article" date="2020" name="New Phytol.">
        <title>Comparative genomics reveals dynamic genome evolution in host specialist ectomycorrhizal fungi.</title>
        <authorList>
            <person name="Lofgren L.A."/>
            <person name="Nguyen N.H."/>
            <person name="Vilgalys R."/>
            <person name="Ruytinx J."/>
            <person name="Liao H.L."/>
            <person name="Branco S."/>
            <person name="Kuo A."/>
            <person name="LaButti K."/>
            <person name="Lipzen A."/>
            <person name="Andreopoulos W."/>
            <person name="Pangilinan J."/>
            <person name="Riley R."/>
            <person name="Hundley H."/>
            <person name="Na H."/>
            <person name="Barry K."/>
            <person name="Grigoriev I.V."/>
            <person name="Stajich J.E."/>
            <person name="Kennedy P.G."/>
        </authorList>
    </citation>
    <scope>NUCLEOTIDE SEQUENCE</scope>
    <source>
        <strain evidence="2">S12</strain>
    </source>
</reference>